<name>A0ABY0BTF0_9GAMM</name>
<organism evidence="6 7">
    <name type="scientific">Aliidiomarina maris</name>
    <dbReference type="NCBI Taxonomy" id="531312"/>
    <lineage>
        <taxon>Bacteria</taxon>
        <taxon>Pseudomonadati</taxon>
        <taxon>Pseudomonadota</taxon>
        <taxon>Gammaproteobacteria</taxon>
        <taxon>Alteromonadales</taxon>
        <taxon>Idiomarinaceae</taxon>
        <taxon>Aliidiomarina</taxon>
    </lineage>
</organism>
<dbReference type="SUPFAM" id="SSF51161">
    <property type="entry name" value="Trimeric LpxA-like enzymes"/>
    <property type="match status" value="1"/>
</dbReference>
<protein>
    <submittedName>
        <fullName evidence="6">Acetyltransferase</fullName>
    </submittedName>
</protein>
<dbReference type="Proteomes" id="UP000287865">
    <property type="component" value="Unassembled WGS sequence"/>
</dbReference>
<dbReference type="InterPro" id="IPR050179">
    <property type="entry name" value="Trans_hexapeptide_repeat"/>
</dbReference>
<keyword evidence="4" id="KW-0012">Acyltransferase</keyword>
<dbReference type="PANTHER" id="PTHR43300">
    <property type="entry name" value="ACETYLTRANSFERASE"/>
    <property type="match status" value="1"/>
</dbReference>
<dbReference type="PROSITE" id="PS00101">
    <property type="entry name" value="HEXAPEP_TRANSFERASES"/>
    <property type="match status" value="1"/>
</dbReference>
<evidence type="ECO:0000256" key="1">
    <source>
        <dbReference type="ARBA" id="ARBA00007274"/>
    </source>
</evidence>
<dbReference type="EMBL" id="PIPK01000003">
    <property type="protein sequence ID" value="RUO27268.1"/>
    <property type="molecule type" value="Genomic_DNA"/>
</dbReference>
<dbReference type="Pfam" id="PF17836">
    <property type="entry name" value="PglD_N"/>
    <property type="match status" value="1"/>
</dbReference>
<keyword evidence="7" id="KW-1185">Reference proteome</keyword>
<keyword evidence="3" id="KW-0677">Repeat</keyword>
<dbReference type="NCBIfam" id="TIGR03570">
    <property type="entry name" value="NeuD_NnaD"/>
    <property type="match status" value="1"/>
</dbReference>
<evidence type="ECO:0000256" key="2">
    <source>
        <dbReference type="ARBA" id="ARBA00022679"/>
    </source>
</evidence>
<evidence type="ECO:0000313" key="6">
    <source>
        <dbReference type="EMBL" id="RUO27268.1"/>
    </source>
</evidence>
<keyword evidence="2" id="KW-0808">Transferase</keyword>
<accession>A0ABY0BTF0</accession>
<evidence type="ECO:0000259" key="5">
    <source>
        <dbReference type="Pfam" id="PF17836"/>
    </source>
</evidence>
<evidence type="ECO:0000313" key="7">
    <source>
        <dbReference type="Proteomes" id="UP000287865"/>
    </source>
</evidence>
<dbReference type="Gene3D" id="3.40.50.20">
    <property type="match status" value="1"/>
</dbReference>
<comment type="similarity">
    <text evidence="1">Belongs to the transferase hexapeptide repeat family.</text>
</comment>
<dbReference type="InterPro" id="IPR020019">
    <property type="entry name" value="AcTrfase_PglD-like"/>
</dbReference>
<gene>
    <name evidence="6" type="ORF">CWE07_04790</name>
</gene>
<dbReference type="Pfam" id="PF00132">
    <property type="entry name" value="Hexapep"/>
    <property type="match status" value="2"/>
</dbReference>
<evidence type="ECO:0000256" key="3">
    <source>
        <dbReference type="ARBA" id="ARBA00022737"/>
    </source>
</evidence>
<dbReference type="CDD" id="cd03360">
    <property type="entry name" value="LbH_AT_putative"/>
    <property type="match status" value="1"/>
</dbReference>
<dbReference type="PANTHER" id="PTHR43300:SF7">
    <property type="entry name" value="UDP-N-ACETYLBACILLOSAMINE N-ACETYLTRANSFERASE"/>
    <property type="match status" value="1"/>
</dbReference>
<sequence>MVSIIGELSIELAAGITKQGTLSLNKPVVIIGAGGHAKVVFEIACARNVELIALIDPQISIAPMFDGIEHWLSDTEISKYSSNDFELVNGLGSLPGQPRRREHVFCVAKNSGFKFITLISPQAFVSQYAQLDEGVQVVTGAVIHSAQIGANTLINSAAVVEHDVVIDKHCHVAPNATLCGGVTLAEGVHVGAGAVILQNIRIGKHAVVGAGAIVTQDIPAYATVFPGRATIRLGAKNEF</sequence>
<dbReference type="InterPro" id="IPR041561">
    <property type="entry name" value="PglD_N"/>
</dbReference>
<proteinExistence type="inferred from homology"/>
<dbReference type="InterPro" id="IPR011004">
    <property type="entry name" value="Trimer_LpxA-like_sf"/>
</dbReference>
<evidence type="ECO:0000256" key="4">
    <source>
        <dbReference type="ARBA" id="ARBA00023315"/>
    </source>
</evidence>
<dbReference type="Gene3D" id="2.160.10.10">
    <property type="entry name" value="Hexapeptide repeat proteins"/>
    <property type="match status" value="1"/>
</dbReference>
<dbReference type="InterPro" id="IPR018357">
    <property type="entry name" value="Hexapep_transf_CS"/>
</dbReference>
<feature type="domain" description="PglD N-terminal" evidence="5">
    <location>
        <begin position="28"/>
        <end position="93"/>
    </location>
</feature>
<comment type="caution">
    <text evidence="6">The sequence shown here is derived from an EMBL/GenBank/DDBJ whole genome shotgun (WGS) entry which is preliminary data.</text>
</comment>
<dbReference type="InterPro" id="IPR001451">
    <property type="entry name" value="Hexapep"/>
</dbReference>
<reference evidence="6 7" key="1">
    <citation type="journal article" date="2018" name="Front. Microbiol.">
        <title>Genome-Based Analysis Reveals the Taxonomy and Diversity of the Family Idiomarinaceae.</title>
        <authorList>
            <person name="Liu Y."/>
            <person name="Lai Q."/>
            <person name="Shao Z."/>
        </authorList>
    </citation>
    <scope>NUCLEOTIDE SEQUENCE [LARGE SCALE GENOMIC DNA]</scope>
    <source>
        <strain evidence="6 7">CF12-14</strain>
    </source>
</reference>